<organism evidence="1 2">
    <name type="scientific">Hymenobacter gummosus</name>
    <dbReference type="NCBI Taxonomy" id="1776032"/>
    <lineage>
        <taxon>Bacteria</taxon>
        <taxon>Pseudomonadati</taxon>
        <taxon>Bacteroidota</taxon>
        <taxon>Cytophagia</taxon>
        <taxon>Cytophagales</taxon>
        <taxon>Hymenobacteraceae</taxon>
        <taxon>Hymenobacter</taxon>
    </lineage>
</organism>
<proteinExistence type="predicted"/>
<dbReference type="EMBL" id="RXOF01000020">
    <property type="protein sequence ID" value="RTQ45456.1"/>
    <property type="molecule type" value="Genomic_DNA"/>
</dbReference>
<dbReference type="GO" id="GO:0003677">
    <property type="term" value="F:DNA binding"/>
    <property type="evidence" value="ECO:0007669"/>
    <property type="project" value="UniProtKB-KW"/>
</dbReference>
<dbReference type="Proteomes" id="UP000282184">
    <property type="component" value="Unassembled WGS sequence"/>
</dbReference>
<comment type="caution">
    <text evidence="1">The sequence shown here is derived from an EMBL/GenBank/DDBJ whole genome shotgun (WGS) entry which is preliminary data.</text>
</comment>
<evidence type="ECO:0000313" key="2">
    <source>
        <dbReference type="Proteomes" id="UP000282184"/>
    </source>
</evidence>
<name>A0A431TW40_9BACT</name>
<protein>
    <submittedName>
        <fullName evidence="1">DNA-binding protein</fullName>
    </submittedName>
</protein>
<accession>A0A431TW40</accession>
<evidence type="ECO:0000313" key="1">
    <source>
        <dbReference type="EMBL" id="RTQ45456.1"/>
    </source>
</evidence>
<gene>
    <name evidence="1" type="ORF">EJV47_25300</name>
</gene>
<dbReference type="OrthoDB" id="886705at2"/>
<keyword evidence="1" id="KW-0238">DNA-binding</keyword>
<sequence length="112" mass="12680">MQLVVLVSEAEWNTLHAEVSRLSTAISQLLTPPTPPDELLSTRQAAAYIGLSEEALRRARRAGRIQGVRLNEKDWGFYRSVLDKYPRRYFRATFRRGPLPPSSSNSPDSIPQ</sequence>
<dbReference type="AlphaFoldDB" id="A0A431TW40"/>
<reference evidence="1 2" key="1">
    <citation type="submission" date="2018-12" db="EMBL/GenBank/DDBJ databases">
        <title>Hymenobacter gummosus sp. nov., isolated from a spring.</title>
        <authorList>
            <person name="Nie L."/>
        </authorList>
    </citation>
    <scope>NUCLEOTIDE SEQUENCE [LARGE SCALE GENOMIC DNA]</scope>
    <source>
        <strain evidence="1 2">KCTC 52166</strain>
    </source>
</reference>
<keyword evidence="2" id="KW-1185">Reference proteome</keyword>
<dbReference type="RefSeq" id="WP_126696006.1">
    <property type="nucleotide sequence ID" value="NZ_RXOF01000020.1"/>
</dbReference>